<evidence type="ECO:0000256" key="5">
    <source>
        <dbReference type="ARBA" id="ARBA00023136"/>
    </source>
</evidence>
<feature type="coiled-coil region" evidence="6">
    <location>
        <begin position="71"/>
        <end position="105"/>
    </location>
</feature>
<name>A0A8J2WV49_9STRA</name>
<dbReference type="InterPro" id="IPR007248">
    <property type="entry name" value="Mpv17_PMP22"/>
</dbReference>
<dbReference type="PANTHER" id="PTHR11266">
    <property type="entry name" value="PEROXISOMAL MEMBRANE PROTEIN 2, PXMP2 MPV17"/>
    <property type="match status" value="1"/>
</dbReference>
<sequence>MAVLRHLVAAAAVTSALVTPVARPRPRTRRRVIEEPRVDDEPRVEYDNEDGLVCVIDENGFKSCAPAGPGLEWYEDELVSNEKKLEAVEAKLETLKAEKKLLVAKQKELTSVYDELRFEVRNAGLNGPILAFVLCAALVALLWKDLFIVISLYENDAYMEADWLPESLQLFGRLPMDFLRDYTAAAVAMPVLTKAATSCVSYLGGDLTAQAVEGRRRVGLLDLPRAARNGLLGFFLHGPLLHFWILFLEGPFAKLLMGSGLTEGPLLLVAKVALDQTLFAVTINLAYAFIDGILSDQSPSDAWRRSRQVLVPSVVQSWRFWPLVHLISYSPLIPVDLKVLWIDVMEIVWVAILSATVNSAGGDDDDGEGPRVPWGEGRWAEPLVDEGGAVSR</sequence>
<evidence type="ECO:0000256" key="7">
    <source>
        <dbReference type="SAM" id="MobiDB-lite"/>
    </source>
</evidence>
<feature type="chain" id="PRO_5035162106" evidence="9">
    <location>
        <begin position="17"/>
        <end position="392"/>
    </location>
</feature>
<dbReference type="Proteomes" id="UP000789595">
    <property type="component" value="Unassembled WGS sequence"/>
</dbReference>
<dbReference type="GO" id="GO:0005737">
    <property type="term" value="C:cytoplasm"/>
    <property type="evidence" value="ECO:0007669"/>
    <property type="project" value="TreeGrafter"/>
</dbReference>
<evidence type="ECO:0000256" key="4">
    <source>
        <dbReference type="ARBA" id="ARBA00022989"/>
    </source>
</evidence>
<feature type="signal peptide" evidence="9">
    <location>
        <begin position="1"/>
        <end position="16"/>
    </location>
</feature>
<evidence type="ECO:0000256" key="2">
    <source>
        <dbReference type="ARBA" id="ARBA00006824"/>
    </source>
</evidence>
<evidence type="ECO:0000256" key="1">
    <source>
        <dbReference type="ARBA" id="ARBA00004141"/>
    </source>
</evidence>
<dbReference type="GO" id="GO:0016020">
    <property type="term" value="C:membrane"/>
    <property type="evidence" value="ECO:0007669"/>
    <property type="project" value="UniProtKB-SubCell"/>
</dbReference>
<comment type="similarity">
    <text evidence="2">Belongs to the peroxisomal membrane protein PXMP2/4 family.</text>
</comment>
<keyword evidence="4 8" id="KW-1133">Transmembrane helix</keyword>
<keyword evidence="5 8" id="KW-0472">Membrane</keyword>
<dbReference type="EMBL" id="CAKKNE010000002">
    <property type="protein sequence ID" value="CAH0369577.1"/>
    <property type="molecule type" value="Genomic_DNA"/>
</dbReference>
<comment type="caution">
    <text evidence="10">The sequence shown here is derived from an EMBL/GenBank/DDBJ whole genome shotgun (WGS) entry which is preliminary data.</text>
</comment>
<gene>
    <name evidence="10" type="ORF">PECAL_2P27040</name>
</gene>
<proteinExistence type="inferred from homology"/>
<evidence type="ECO:0000256" key="9">
    <source>
        <dbReference type="SAM" id="SignalP"/>
    </source>
</evidence>
<keyword evidence="6" id="KW-0175">Coiled coil</keyword>
<accession>A0A8J2WV49</accession>
<organism evidence="10 11">
    <name type="scientific">Pelagomonas calceolata</name>
    <dbReference type="NCBI Taxonomy" id="35677"/>
    <lineage>
        <taxon>Eukaryota</taxon>
        <taxon>Sar</taxon>
        <taxon>Stramenopiles</taxon>
        <taxon>Ochrophyta</taxon>
        <taxon>Pelagophyceae</taxon>
        <taxon>Pelagomonadales</taxon>
        <taxon>Pelagomonadaceae</taxon>
        <taxon>Pelagomonas</taxon>
    </lineage>
</organism>
<feature type="region of interest" description="Disordered" evidence="7">
    <location>
        <begin position="361"/>
        <end position="392"/>
    </location>
</feature>
<feature type="transmembrane region" description="Helical" evidence="8">
    <location>
        <begin position="226"/>
        <end position="247"/>
    </location>
</feature>
<evidence type="ECO:0000256" key="3">
    <source>
        <dbReference type="ARBA" id="ARBA00022692"/>
    </source>
</evidence>
<reference evidence="10" key="1">
    <citation type="submission" date="2021-11" db="EMBL/GenBank/DDBJ databases">
        <authorList>
            <consortium name="Genoscope - CEA"/>
            <person name="William W."/>
        </authorList>
    </citation>
    <scope>NUCLEOTIDE SEQUENCE</scope>
</reference>
<dbReference type="AlphaFoldDB" id="A0A8J2WV49"/>
<feature type="transmembrane region" description="Helical" evidence="8">
    <location>
        <begin position="125"/>
        <end position="143"/>
    </location>
</feature>
<keyword evidence="3 8" id="KW-0812">Transmembrane</keyword>
<dbReference type="PANTHER" id="PTHR11266:SF121">
    <property type="entry name" value="OS09G0315000 PROTEIN"/>
    <property type="match status" value="1"/>
</dbReference>
<keyword evidence="11" id="KW-1185">Reference proteome</keyword>
<protein>
    <submittedName>
        <fullName evidence="10">Uncharacterized protein</fullName>
    </submittedName>
</protein>
<evidence type="ECO:0000256" key="6">
    <source>
        <dbReference type="SAM" id="Coils"/>
    </source>
</evidence>
<evidence type="ECO:0000313" key="11">
    <source>
        <dbReference type="Proteomes" id="UP000789595"/>
    </source>
</evidence>
<dbReference type="Pfam" id="PF04117">
    <property type="entry name" value="Mpv17_PMP22"/>
    <property type="match status" value="1"/>
</dbReference>
<keyword evidence="9" id="KW-0732">Signal</keyword>
<evidence type="ECO:0000256" key="8">
    <source>
        <dbReference type="SAM" id="Phobius"/>
    </source>
</evidence>
<comment type="subcellular location">
    <subcellularLocation>
        <location evidence="1">Membrane</location>
        <topology evidence="1">Multi-pass membrane protein</topology>
    </subcellularLocation>
</comment>
<evidence type="ECO:0000313" key="10">
    <source>
        <dbReference type="EMBL" id="CAH0369577.1"/>
    </source>
</evidence>
<dbReference type="OrthoDB" id="430207at2759"/>